<evidence type="ECO:0000313" key="6">
    <source>
        <dbReference type="EMBL" id="CAI5453516.1"/>
    </source>
</evidence>
<proteinExistence type="predicted"/>
<dbReference type="PANTHER" id="PTHR46671:SF2">
    <property type="entry name" value="GLYCOSYLATION RELATED"/>
    <property type="match status" value="1"/>
</dbReference>
<reference evidence="6" key="1">
    <citation type="submission" date="2022-11" db="EMBL/GenBank/DDBJ databases">
        <authorList>
            <person name="Kikuchi T."/>
        </authorList>
    </citation>
    <scope>NUCLEOTIDE SEQUENCE</scope>
    <source>
        <strain evidence="6">PS1010</strain>
    </source>
</reference>
<dbReference type="EMBL" id="CANHGI010000005">
    <property type="protein sequence ID" value="CAI5453516.1"/>
    <property type="molecule type" value="Genomic_DNA"/>
</dbReference>
<dbReference type="Pfam" id="PF02485">
    <property type="entry name" value="Branch"/>
    <property type="match status" value="1"/>
</dbReference>
<dbReference type="PANTHER" id="PTHR46671">
    <property type="entry name" value="PROTEIN CBG11221"/>
    <property type="match status" value="1"/>
</dbReference>
<sequence>MLEVPMDCGSITQRVFNNQKFYGSLRSPIAFIRNVYTTYELQEMLLSSIYHPSNTYCYSVDINSKTGIFEKLQKLSRCLPNVILNPVKYKFDSWGHFQDRAHIKCLELVLEREWGHAIILQNDDLILKPNEHLSELSEVLNSTSMIYMMKPTTSQNYLSEADWTPAGLQLFKDESKVPGNILHKPMKIWKGYNQMILSKIFIKSIFEHLNLEGIIERFDRKEFYGIDEMLFQTLYRNNLGLDGQFISNCEEDIFDFGRLTKWSQNGTSDSYNLSCRSKLERHSICIFGVEYLADFLETEFVIANKILENFDLAPLICMDEVLRGKKKIGKNWISKVELRKYPQFREMEMKHSGTYDREHFRC</sequence>
<dbReference type="AlphaFoldDB" id="A0A9P1IYP3"/>
<protein>
    <submittedName>
        <fullName evidence="6">Uncharacterized protein</fullName>
    </submittedName>
</protein>
<comment type="caution">
    <text evidence="6">The sequence shown here is derived from an EMBL/GenBank/DDBJ whole genome shotgun (WGS) entry which is preliminary data.</text>
</comment>
<gene>
    <name evidence="6" type="ORF">CAMP_LOCUS16153</name>
</gene>
<evidence type="ECO:0000256" key="2">
    <source>
        <dbReference type="ARBA" id="ARBA00022676"/>
    </source>
</evidence>
<keyword evidence="2" id="KW-0328">Glycosyltransferase</keyword>
<keyword evidence="4" id="KW-0472">Membrane</keyword>
<dbReference type="GO" id="GO:0016020">
    <property type="term" value="C:membrane"/>
    <property type="evidence" value="ECO:0007669"/>
    <property type="project" value="UniProtKB-SubCell"/>
</dbReference>
<keyword evidence="7" id="KW-1185">Reference proteome</keyword>
<dbReference type="OrthoDB" id="2019572at2759"/>
<evidence type="ECO:0000256" key="4">
    <source>
        <dbReference type="ARBA" id="ARBA00023136"/>
    </source>
</evidence>
<comment type="subcellular location">
    <subcellularLocation>
        <location evidence="1">Membrane</location>
        <topology evidence="1">Single-pass type II membrane protein</topology>
    </subcellularLocation>
</comment>
<dbReference type="Proteomes" id="UP001152747">
    <property type="component" value="Unassembled WGS sequence"/>
</dbReference>
<keyword evidence="3" id="KW-0808">Transferase</keyword>
<dbReference type="InterPro" id="IPR003406">
    <property type="entry name" value="Glyco_trans_14"/>
</dbReference>
<evidence type="ECO:0000256" key="1">
    <source>
        <dbReference type="ARBA" id="ARBA00004606"/>
    </source>
</evidence>
<dbReference type="GO" id="GO:0016757">
    <property type="term" value="F:glycosyltransferase activity"/>
    <property type="evidence" value="ECO:0007669"/>
    <property type="project" value="UniProtKB-KW"/>
</dbReference>
<evidence type="ECO:0000256" key="5">
    <source>
        <dbReference type="ARBA" id="ARBA00023180"/>
    </source>
</evidence>
<keyword evidence="5" id="KW-0325">Glycoprotein</keyword>
<evidence type="ECO:0000256" key="3">
    <source>
        <dbReference type="ARBA" id="ARBA00022679"/>
    </source>
</evidence>
<name>A0A9P1IYP3_9PELO</name>
<organism evidence="6 7">
    <name type="scientific">Caenorhabditis angaria</name>
    <dbReference type="NCBI Taxonomy" id="860376"/>
    <lineage>
        <taxon>Eukaryota</taxon>
        <taxon>Metazoa</taxon>
        <taxon>Ecdysozoa</taxon>
        <taxon>Nematoda</taxon>
        <taxon>Chromadorea</taxon>
        <taxon>Rhabditida</taxon>
        <taxon>Rhabditina</taxon>
        <taxon>Rhabditomorpha</taxon>
        <taxon>Rhabditoidea</taxon>
        <taxon>Rhabditidae</taxon>
        <taxon>Peloderinae</taxon>
        <taxon>Caenorhabditis</taxon>
    </lineage>
</organism>
<evidence type="ECO:0000313" key="7">
    <source>
        <dbReference type="Proteomes" id="UP001152747"/>
    </source>
</evidence>
<accession>A0A9P1IYP3</accession>